<evidence type="ECO:0000313" key="3">
    <source>
        <dbReference type="Proteomes" id="UP000274131"/>
    </source>
</evidence>
<feature type="transmembrane region" description="Helical" evidence="1">
    <location>
        <begin position="110"/>
        <end position="131"/>
    </location>
</feature>
<evidence type="ECO:0000313" key="2">
    <source>
        <dbReference type="EMBL" id="VDD86483.1"/>
    </source>
</evidence>
<dbReference type="WBParaSite" id="EVEC_0000191801-mRNA-1">
    <property type="protein sequence ID" value="EVEC_0000191801-mRNA-1"/>
    <property type="gene ID" value="EVEC_0000191801"/>
</dbReference>
<protein>
    <submittedName>
        <fullName evidence="2 4">Uncharacterized protein</fullName>
    </submittedName>
</protein>
<keyword evidence="1" id="KW-0472">Membrane</keyword>
<reference evidence="4" key="1">
    <citation type="submission" date="2017-02" db="UniProtKB">
        <authorList>
            <consortium name="WormBaseParasite"/>
        </authorList>
    </citation>
    <scope>IDENTIFICATION</scope>
</reference>
<dbReference type="Proteomes" id="UP000274131">
    <property type="component" value="Unassembled WGS sequence"/>
</dbReference>
<evidence type="ECO:0000313" key="4">
    <source>
        <dbReference type="WBParaSite" id="EVEC_0000191801-mRNA-1"/>
    </source>
</evidence>
<keyword evidence="1" id="KW-1133">Transmembrane helix</keyword>
<gene>
    <name evidence="2" type="ORF">EVEC_LOCUS1626</name>
</gene>
<dbReference type="EMBL" id="UXUI01007241">
    <property type="protein sequence ID" value="VDD86483.1"/>
    <property type="molecule type" value="Genomic_DNA"/>
</dbReference>
<sequence length="142" mass="15064">MIKCRKEFKVIEAVDGQKRSLVKGYCCCFVHVTRRTGGVGEGEDEEKKGDGSCKRVAESREWKGICGGKRGNGGEGGRMEMGEGFAECSGGVRGAAFVIMWLAVRQNEPAAAAAAAAVSLMLSGVMVFFGVQGGFISFPPYL</sequence>
<evidence type="ECO:0000256" key="1">
    <source>
        <dbReference type="SAM" id="Phobius"/>
    </source>
</evidence>
<organism evidence="4">
    <name type="scientific">Enterobius vermicularis</name>
    <name type="common">Human pinworm</name>
    <dbReference type="NCBI Taxonomy" id="51028"/>
    <lineage>
        <taxon>Eukaryota</taxon>
        <taxon>Metazoa</taxon>
        <taxon>Ecdysozoa</taxon>
        <taxon>Nematoda</taxon>
        <taxon>Chromadorea</taxon>
        <taxon>Rhabditida</taxon>
        <taxon>Spirurina</taxon>
        <taxon>Oxyuridomorpha</taxon>
        <taxon>Oxyuroidea</taxon>
        <taxon>Oxyuridae</taxon>
        <taxon>Enterobius</taxon>
    </lineage>
</organism>
<keyword evidence="3" id="KW-1185">Reference proteome</keyword>
<reference evidence="2 3" key="2">
    <citation type="submission" date="2018-10" db="EMBL/GenBank/DDBJ databases">
        <authorList>
            <consortium name="Pathogen Informatics"/>
        </authorList>
    </citation>
    <scope>NUCLEOTIDE SEQUENCE [LARGE SCALE GENOMIC DNA]</scope>
</reference>
<keyword evidence="1" id="KW-0812">Transmembrane</keyword>
<name>A0A0N4UWP0_ENTVE</name>
<proteinExistence type="predicted"/>
<dbReference type="AlphaFoldDB" id="A0A0N4UWP0"/>
<accession>A0A0N4UWP0</accession>